<dbReference type="SUPFAM" id="SSF57903">
    <property type="entry name" value="FYVE/PHD zinc finger"/>
    <property type="match status" value="1"/>
</dbReference>
<dbReference type="InterPro" id="IPR001965">
    <property type="entry name" value="Znf_PHD"/>
</dbReference>
<dbReference type="Proteomes" id="UP001152523">
    <property type="component" value="Unassembled WGS sequence"/>
</dbReference>
<keyword evidence="2" id="KW-0479">Metal-binding</keyword>
<evidence type="ECO:0000256" key="6">
    <source>
        <dbReference type="PROSITE-ProRule" id="PRU00146"/>
    </source>
</evidence>
<reference evidence="9" key="1">
    <citation type="submission" date="2022-07" db="EMBL/GenBank/DDBJ databases">
        <authorList>
            <person name="Macas J."/>
            <person name="Novak P."/>
            <person name="Neumann P."/>
        </authorList>
    </citation>
    <scope>NUCLEOTIDE SEQUENCE</scope>
</reference>
<evidence type="ECO:0000256" key="4">
    <source>
        <dbReference type="ARBA" id="ARBA00022833"/>
    </source>
</evidence>
<evidence type="ECO:0000259" key="8">
    <source>
        <dbReference type="PROSITE" id="PS51186"/>
    </source>
</evidence>
<accession>A0AAV0DYG7</accession>
<dbReference type="Gene3D" id="3.30.40.10">
    <property type="entry name" value="Zinc/RING finger domain, C3HC4 (zinc finger)"/>
    <property type="match status" value="1"/>
</dbReference>
<evidence type="ECO:0000313" key="10">
    <source>
        <dbReference type="Proteomes" id="UP001152523"/>
    </source>
</evidence>
<dbReference type="CDD" id="cd15532">
    <property type="entry name" value="PHD2_CHD_II"/>
    <property type="match status" value="1"/>
</dbReference>
<keyword evidence="10" id="KW-1185">Reference proteome</keyword>
<gene>
    <name evidence="9" type="ORF">CEPIT_LOCUS19946</name>
</gene>
<dbReference type="EMBL" id="CAMAPF010000197">
    <property type="protein sequence ID" value="CAH9112428.1"/>
    <property type="molecule type" value="Genomic_DNA"/>
</dbReference>
<dbReference type="GO" id="GO:0008270">
    <property type="term" value="F:zinc ion binding"/>
    <property type="evidence" value="ECO:0007669"/>
    <property type="project" value="UniProtKB-KW"/>
</dbReference>
<dbReference type="InterPro" id="IPR056511">
    <property type="entry name" value="IDM1_C"/>
</dbReference>
<keyword evidence="3 6" id="KW-0863">Zinc-finger</keyword>
<dbReference type="PANTHER" id="PTHR46508:SF2">
    <property type="entry name" value="INCREASED DNA METHYLATION 1"/>
    <property type="match status" value="1"/>
</dbReference>
<dbReference type="SUPFAM" id="SSF55729">
    <property type="entry name" value="Acyl-CoA N-acyltransferases (Nat)"/>
    <property type="match status" value="1"/>
</dbReference>
<dbReference type="Pfam" id="PF23209">
    <property type="entry name" value="IDM1_C"/>
    <property type="match status" value="1"/>
</dbReference>
<evidence type="ECO:0000256" key="3">
    <source>
        <dbReference type="ARBA" id="ARBA00022771"/>
    </source>
</evidence>
<organism evidence="9 10">
    <name type="scientific">Cuscuta epithymum</name>
    <dbReference type="NCBI Taxonomy" id="186058"/>
    <lineage>
        <taxon>Eukaryota</taxon>
        <taxon>Viridiplantae</taxon>
        <taxon>Streptophyta</taxon>
        <taxon>Embryophyta</taxon>
        <taxon>Tracheophyta</taxon>
        <taxon>Spermatophyta</taxon>
        <taxon>Magnoliopsida</taxon>
        <taxon>eudicotyledons</taxon>
        <taxon>Gunneridae</taxon>
        <taxon>Pentapetalae</taxon>
        <taxon>asterids</taxon>
        <taxon>lamiids</taxon>
        <taxon>Solanales</taxon>
        <taxon>Convolvulaceae</taxon>
        <taxon>Cuscuteae</taxon>
        <taxon>Cuscuta</taxon>
        <taxon>Cuscuta subgen. Cuscuta</taxon>
    </lineage>
</organism>
<dbReference type="InterPro" id="IPR011011">
    <property type="entry name" value="Znf_FYVE_PHD"/>
</dbReference>
<keyword evidence="5" id="KW-0539">Nucleus</keyword>
<feature type="domain" description="N-acetyltransferase" evidence="8">
    <location>
        <begin position="900"/>
        <end position="1062"/>
    </location>
</feature>
<evidence type="ECO:0000259" key="7">
    <source>
        <dbReference type="PROSITE" id="PS50016"/>
    </source>
</evidence>
<dbReference type="InterPro" id="IPR013083">
    <property type="entry name" value="Znf_RING/FYVE/PHD"/>
</dbReference>
<dbReference type="InterPro" id="IPR019787">
    <property type="entry name" value="Znf_PHD-finger"/>
</dbReference>
<dbReference type="InterPro" id="IPR016181">
    <property type="entry name" value="Acyl_CoA_acyltransferase"/>
</dbReference>
<dbReference type="PROSITE" id="PS51186">
    <property type="entry name" value="GNAT"/>
    <property type="match status" value="1"/>
</dbReference>
<dbReference type="PANTHER" id="PTHR46508">
    <property type="entry name" value="PHD FINGER FAMILY PROTEIN"/>
    <property type="match status" value="1"/>
</dbReference>
<proteinExistence type="predicted"/>
<dbReference type="CDD" id="cd04301">
    <property type="entry name" value="NAT_SF"/>
    <property type="match status" value="1"/>
</dbReference>
<feature type="domain" description="PHD-type" evidence="7">
    <location>
        <begin position="760"/>
        <end position="805"/>
    </location>
</feature>
<evidence type="ECO:0000256" key="5">
    <source>
        <dbReference type="ARBA" id="ARBA00023242"/>
    </source>
</evidence>
<comment type="subcellular location">
    <subcellularLocation>
        <location evidence="1">Nucleus</location>
    </subcellularLocation>
</comment>
<protein>
    <submittedName>
        <fullName evidence="9">Uncharacterized protein</fullName>
    </submittedName>
</protein>
<comment type="caution">
    <text evidence="9">The sequence shown here is derived from an EMBL/GenBank/DDBJ whole genome shotgun (WGS) entry which is preliminary data.</text>
</comment>
<dbReference type="Pfam" id="PF16135">
    <property type="entry name" value="TDBD"/>
    <property type="match status" value="1"/>
</dbReference>
<evidence type="ECO:0000256" key="2">
    <source>
        <dbReference type="ARBA" id="ARBA00022723"/>
    </source>
</evidence>
<evidence type="ECO:0000313" key="9">
    <source>
        <dbReference type="EMBL" id="CAH9112428.1"/>
    </source>
</evidence>
<dbReference type="GO" id="GO:0016747">
    <property type="term" value="F:acyltransferase activity, transferring groups other than amino-acyl groups"/>
    <property type="evidence" value="ECO:0007669"/>
    <property type="project" value="InterPro"/>
</dbReference>
<dbReference type="AlphaFoldDB" id="A0AAV0DYG7"/>
<dbReference type="Pfam" id="PF00628">
    <property type="entry name" value="PHD"/>
    <property type="match status" value="1"/>
</dbReference>
<sequence length="1150" mass="129633">MLFPKEGLCDDGFEGSTNEHQIFREVFFRTEEYKKRCLITGVINFECDSETSALMVHDNSYGTIVDSGGEGKERRVHSNIQCYMERGLNSAASLYNDSHILTFHVVETTNQGITSCSYLQKGHGELDRGHEMCEGGSLKLNSRNLNVNDGKDGCQIIPSPTSQESSVTKLLVSISPPVTAKNSRDVRIAKSKWKDSCFVELDESELLVVKDAPNDPRPILRYHINRLLRAAGWVIGRRKRSNKYNGIGEYVYRSPEGRPIREFRRAWLFCGKSLVAEENSVIHDGERKVWADLDQFRADLSSTLAEIEENLINLESISSLASLWCLLDPFANAVFIDKILHFLKQGKTVIPNKTFAWYVENQLNERSLSDQSIDKELCLNRSSLNLKQSQIKEGKCVNSLSSTKSSFNEPPHKYRKVSGSESGILDQSSFPSYGSDSTSELDGSCLFEVPVSLEKRPTLMRTYEEVYNYQDCSTSSLICNEKEVKNFDVKISIQPNYLLQDSLLFDSNQDLMDIKCIEAKTEGLFCVASSMPRKKAQKKLKKISEMKLSNLYQPEKLASNANGSFEINGKGTYNRVRPMKYKKFHPEDDDLLVSAIVKNKAFKYAKKRPRGKSKSLRKTKSHKGRCKLLLRSQNRGGKNFIEGKWPAFASRTVLCWLIHSRVVFLNEVIQYRNVKDGSVLKDGFITRDGILCKCCDEVLSISTFKNHAGYKPNLSQPCLNLFLESGKPFTLCQLEAWSFEYKAKKAPSRTMHADEVDQNDDSCGRCGDGGELICCDNCPSTFHQACLYAQELPEGSWYCPHCTCKICGDVVKDNGESSSTPSGALKCVQCEHKYHEACLKEHGIGVGASETWFCGASCQEVYLGLQSCIGVANLLCDGLYCTLLRCIPSDQRVRSAQRFVAFRADCNSKLAVALTIMEECFLPMVDPRTGIDMISQVIYNWGSQFARLNYYGFYTMVLEKDDVLISVASIRIHGTTVAEMPLIATCSKYRRQGMCRRLMNSLEEMLKSFKVEKLVISAIPSLVETWTLGFGFKPLEDKEKQSLSNINLMVFPGTIWLKKSVYENDSPSKPVDPTFYEIDHVTPNNEIPVKEREKVSLERILFQRNDPALVCTVSAPVHEEPVEVQPFLTGGSSSVQMVDKLDDIQFCMDE</sequence>
<evidence type="ECO:0000256" key="1">
    <source>
        <dbReference type="ARBA" id="ARBA00004123"/>
    </source>
</evidence>
<dbReference type="InterPro" id="IPR032308">
    <property type="entry name" value="TDBD"/>
</dbReference>
<dbReference type="GO" id="GO:0005634">
    <property type="term" value="C:nucleus"/>
    <property type="evidence" value="ECO:0007669"/>
    <property type="project" value="UniProtKB-SubCell"/>
</dbReference>
<keyword evidence="4" id="KW-0862">Zinc</keyword>
<name>A0AAV0DYG7_9ASTE</name>
<dbReference type="InterPro" id="IPR000182">
    <property type="entry name" value="GNAT_dom"/>
</dbReference>
<dbReference type="SMART" id="SM00249">
    <property type="entry name" value="PHD"/>
    <property type="match status" value="2"/>
</dbReference>
<dbReference type="PROSITE" id="PS50016">
    <property type="entry name" value="ZF_PHD_2"/>
    <property type="match status" value="1"/>
</dbReference>
<dbReference type="Gene3D" id="3.40.630.30">
    <property type="match status" value="1"/>
</dbReference>